<evidence type="ECO:0000256" key="5">
    <source>
        <dbReference type="HAMAP-Rule" id="MF_00113"/>
    </source>
</evidence>
<dbReference type="AlphaFoldDB" id="A0A1G6RYT8"/>
<sequence length="410" mass="45552">MHPKDLNIADFTYELPEAKIAFFPLTQRDASRLLVYQAGTITTGTYRHIDQYIPEHSLAVFNNTKVVEARILFKKPTGGQIEVFCLEPHESYADITTAMAQQGKVLWCCLIGGASKWKSGQVLTRSIAGPKGETVLEARFIEKRSDSFLIELSWTPAFLSFAEILHATGQIPLPPYIKRIADKADEERYQTVYAAHDGSVAAPTAGLHFTEDVLKKLHAKNIQTDFVTLHVGAGTFKPVKAAIMNDHEMHAEFIVVTPGLIRKIAGHQGHPLIAVGTTSLRTLESLYWLGAKLLQDPDCFSSELPHVDQWDPYEESLQQYTVTDALEALAAHLSEKHSGTLVAKTQIIIAPGYPFKIADALVTNFHQPSSTLLLLVAAFIGDDWRKVYDYALANDFRFLSYGDGSLLWRG</sequence>
<protein>
    <recommendedName>
        <fullName evidence="5">S-adenosylmethionine:tRNA ribosyltransferase-isomerase</fullName>
        <ecNumber evidence="5">2.4.99.17</ecNumber>
    </recommendedName>
    <alternativeName>
        <fullName evidence="5">Queuosine biosynthesis protein QueA</fullName>
    </alternativeName>
</protein>
<evidence type="ECO:0000256" key="2">
    <source>
        <dbReference type="ARBA" id="ARBA00022679"/>
    </source>
</evidence>
<keyword evidence="3 5" id="KW-0949">S-adenosyl-L-methionine</keyword>
<keyword evidence="4 5" id="KW-0671">Queuosine biosynthesis</keyword>
<dbReference type="EMBL" id="FMZO01000006">
    <property type="protein sequence ID" value="SDD09832.1"/>
    <property type="molecule type" value="Genomic_DNA"/>
</dbReference>
<comment type="function">
    <text evidence="5">Transfers and isomerizes the ribose moiety from AdoMet to the 7-aminomethyl group of 7-deazaguanine (preQ1-tRNA) to give epoxyqueuosine (oQ-tRNA).</text>
</comment>
<dbReference type="Proteomes" id="UP000198757">
    <property type="component" value="Unassembled WGS sequence"/>
</dbReference>
<dbReference type="GO" id="GO:0008616">
    <property type="term" value="P:tRNA queuosine(34) biosynthetic process"/>
    <property type="evidence" value="ECO:0007669"/>
    <property type="project" value="UniProtKB-UniRule"/>
</dbReference>
<proteinExistence type="inferred from homology"/>
<evidence type="ECO:0000313" key="6">
    <source>
        <dbReference type="EMBL" id="SDD09832.1"/>
    </source>
</evidence>
<dbReference type="Gene3D" id="3.40.1780.10">
    <property type="entry name" value="QueA-like"/>
    <property type="match status" value="1"/>
</dbReference>
<dbReference type="InterPro" id="IPR036100">
    <property type="entry name" value="QueA_sf"/>
</dbReference>
<keyword evidence="7" id="KW-1185">Reference proteome</keyword>
<organism evidence="6 7">
    <name type="scientific">Niabella drilacis (strain DSM 25811 / CCM 8410 / CCUG 62505 / LMG 26954 / E90)</name>
    <dbReference type="NCBI Taxonomy" id="1285928"/>
    <lineage>
        <taxon>Bacteria</taxon>
        <taxon>Pseudomonadati</taxon>
        <taxon>Bacteroidota</taxon>
        <taxon>Chitinophagia</taxon>
        <taxon>Chitinophagales</taxon>
        <taxon>Chitinophagaceae</taxon>
        <taxon>Niabella</taxon>
    </lineage>
</organism>
<dbReference type="GO" id="GO:0051075">
    <property type="term" value="F:S-adenosylmethionine:tRNA ribosyltransferase-isomerase activity"/>
    <property type="evidence" value="ECO:0007669"/>
    <property type="project" value="UniProtKB-EC"/>
</dbReference>
<dbReference type="SUPFAM" id="SSF111337">
    <property type="entry name" value="QueA-like"/>
    <property type="match status" value="1"/>
</dbReference>
<comment type="pathway">
    <text evidence="5">tRNA modification; tRNA-queuosine biosynthesis.</text>
</comment>
<comment type="catalytic activity">
    <reaction evidence="5">
        <text>7-aminomethyl-7-carbaguanosine(34) in tRNA + S-adenosyl-L-methionine = epoxyqueuosine(34) in tRNA + adenine + L-methionine + 2 H(+)</text>
        <dbReference type="Rhea" id="RHEA:32155"/>
        <dbReference type="Rhea" id="RHEA-COMP:10342"/>
        <dbReference type="Rhea" id="RHEA-COMP:18582"/>
        <dbReference type="ChEBI" id="CHEBI:15378"/>
        <dbReference type="ChEBI" id="CHEBI:16708"/>
        <dbReference type="ChEBI" id="CHEBI:57844"/>
        <dbReference type="ChEBI" id="CHEBI:59789"/>
        <dbReference type="ChEBI" id="CHEBI:82833"/>
        <dbReference type="ChEBI" id="CHEBI:194443"/>
        <dbReference type="EC" id="2.4.99.17"/>
    </reaction>
</comment>
<dbReference type="RefSeq" id="WP_176954403.1">
    <property type="nucleotide sequence ID" value="NZ_FMZO01000006.1"/>
</dbReference>
<comment type="subcellular location">
    <subcellularLocation>
        <location evidence="5">Cytoplasm</location>
    </subcellularLocation>
</comment>
<dbReference type="InterPro" id="IPR003699">
    <property type="entry name" value="QueA"/>
</dbReference>
<dbReference type="InterPro" id="IPR042119">
    <property type="entry name" value="QueA_dom2"/>
</dbReference>
<dbReference type="HAMAP" id="MF_00113">
    <property type="entry name" value="QueA"/>
    <property type="match status" value="1"/>
</dbReference>
<evidence type="ECO:0000256" key="4">
    <source>
        <dbReference type="ARBA" id="ARBA00022785"/>
    </source>
</evidence>
<comment type="subunit">
    <text evidence="5">Monomer.</text>
</comment>
<reference evidence="7" key="1">
    <citation type="submission" date="2016-10" db="EMBL/GenBank/DDBJ databases">
        <authorList>
            <person name="Varghese N."/>
            <person name="Submissions S."/>
        </authorList>
    </citation>
    <scope>NUCLEOTIDE SEQUENCE [LARGE SCALE GENOMIC DNA]</scope>
    <source>
        <strain evidence="7">DSM 25811 / CCM 8410 / LMG 26954 / E90</strain>
    </source>
</reference>
<gene>
    <name evidence="5" type="primary">queA</name>
    <name evidence="6" type="ORF">SAMN04487894_10615</name>
</gene>
<dbReference type="Pfam" id="PF02547">
    <property type="entry name" value="Queuosine_synth"/>
    <property type="match status" value="2"/>
</dbReference>
<dbReference type="InterPro" id="IPR042118">
    <property type="entry name" value="QueA_dom1"/>
</dbReference>
<keyword evidence="1 5" id="KW-0963">Cytoplasm</keyword>
<dbReference type="STRING" id="1285928.SAMN04487894_10615"/>
<dbReference type="Gene3D" id="2.40.10.240">
    <property type="entry name" value="QueA-like"/>
    <property type="match status" value="1"/>
</dbReference>
<dbReference type="PANTHER" id="PTHR30307:SF0">
    <property type="entry name" value="S-ADENOSYLMETHIONINE:TRNA RIBOSYLTRANSFERASE-ISOMERASE"/>
    <property type="match status" value="1"/>
</dbReference>
<evidence type="ECO:0000313" key="7">
    <source>
        <dbReference type="Proteomes" id="UP000198757"/>
    </source>
</evidence>
<dbReference type="EC" id="2.4.99.17" evidence="5"/>
<keyword evidence="6" id="KW-0413">Isomerase</keyword>
<dbReference type="UniPathway" id="UPA00392"/>
<evidence type="ECO:0000256" key="3">
    <source>
        <dbReference type="ARBA" id="ARBA00022691"/>
    </source>
</evidence>
<dbReference type="GO" id="GO:0005737">
    <property type="term" value="C:cytoplasm"/>
    <property type="evidence" value="ECO:0007669"/>
    <property type="project" value="UniProtKB-SubCell"/>
</dbReference>
<name>A0A1G6RYT8_NIADE</name>
<comment type="similarity">
    <text evidence="5">Belongs to the QueA family.</text>
</comment>
<accession>A0A1G6RYT8</accession>
<dbReference type="PANTHER" id="PTHR30307">
    <property type="entry name" value="S-ADENOSYLMETHIONINE:TRNA RIBOSYLTRANSFERASE-ISOMERASE"/>
    <property type="match status" value="1"/>
</dbReference>
<keyword evidence="2 5" id="KW-0808">Transferase</keyword>
<evidence type="ECO:0000256" key="1">
    <source>
        <dbReference type="ARBA" id="ARBA00022490"/>
    </source>
</evidence>